<evidence type="ECO:0000313" key="2">
    <source>
        <dbReference type="Proteomes" id="UP000037035"/>
    </source>
</evidence>
<proteinExistence type="predicted"/>
<dbReference type="OrthoDB" id="2507501at2759"/>
<reference evidence="1 2" key="1">
    <citation type="submission" date="2015-08" db="EMBL/GenBank/DDBJ databases">
        <title>Next Generation Sequencing and Analysis of the Genome of Puccinia sorghi L Schw, the Causal Agent of Maize Common Rust.</title>
        <authorList>
            <person name="Rochi L."/>
            <person name="Burguener G."/>
            <person name="Darino M."/>
            <person name="Turjanski A."/>
            <person name="Kreff E."/>
            <person name="Dieguez M.J."/>
            <person name="Sacco F."/>
        </authorList>
    </citation>
    <scope>NUCLEOTIDE SEQUENCE [LARGE SCALE GENOMIC DNA]</scope>
    <source>
        <strain evidence="1 2">RO10H11247</strain>
    </source>
</reference>
<sequence>MKLIIKSWSQTFIPLTTLPNNHPPIFIGLMEIWHSVVLKMKDDNLFPMAQLEKKWEQIATPEVIKWNK</sequence>
<name>A0A0L6UH81_9BASI</name>
<protein>
    <submittedName>
        <fullName evidence="1">Uncharacterized protein</fullName>
    </submittedName>
</protein>
<dbReference type="Proteomes" id="UP000037035">
    <property type="component" value="Unassembled WGS sequence"/>
</dbReference>
<organism evidence="1 2">
    <name type="scientific">Puccinia sorghi</name>
    <dbReference type="NCBI Taxonomy" id="27349"/>
    <lineage>
        <taxon>Eukaryota</taxon>
        <taxon>Fungi</taxon>
        <taxon>Dikarya</taxon>
        <taxon>Basidiomycota</taxon>
        <taxon>Pucciniomycotina</taxon>
        <taxon>Pucciniomycetes</taxon>
        <taxon>Pucciniales</taxon>
        <taxon>Pucciniaceae</taxon>
        <taxon>Puccinia</taxon>
    </lineage>
</organism>
<dbReference type="EMBL" id="LAVV01011341">
    <property type="protein sequence ID" value="KNZ47904.1"/>
    <property type="molecule type" value="Genomic_DNA"/>
</dbReference>
<keyword evidence="2" id="KW-1185">Reference proteome</keyword>
<accession>A0A0L6UH81</accession>
<evidence type="ECO:0000313" key="1">
    <source>
        <dbReference type="EMBL" id="KNZ47904.1"/>
    </source>
</evidence>
<dbReference type="VEuPathDB" id="FungiDB:VP01_605g9"/>
<comment type="caution">
    <text evidence="1">The sequence shown here is derived from an EMBL/GenBank/DDBJ whole genome shotgun (WGS) entry which is preliminary data.</text>
</comment>
<dbReference type="AlphaFoldDB" id="A0A0L6UH81"/>
<gene>
    <name evidence="1" type="ORF">VP01_605g9</name>
</gene>